<accession>A0A494VT29</accession>
<dbReference type="EMBL" id="CP032869">
    <property type="protein sequence ID" value="AYL97569.1"/>
    <property type="molecule type" value="Genomic_DNA"/>
</dbReference>
<dbReference type="KEGG" id="muh:HYN43_020740"/>
<protein>
    <submittedName>
        <fullName evidence="2">Uncharacterized protein</fullName>
    </submittedName>
</protein>
<keyword evidence="1" id="KW-0472">Membrane</keyword>
<dbReference type="OrthoDB" id="962439at2"/>
<organism evidence="2 3">
    <name type="scientific">Mucilaginibacter celer</name>
    <dbReference type="NCBI Taxonomy" id="2305508"/>
    <lineage>
        <taxon>Bacteria</taxon>
        <taxon>Pseudomonadati</taxon>
        <taxon>Bacteroidota</taxon>
        <taxon>Sphingobacteriia</taxon>
        <taxon>Sphingobacteriales</taxon>
        <taxon>Sphingobacteriaceae</taxon>
        <taxon>Mucilaginibacter</taxon>
    </lineage>
</organism>
<dbReference type="RefSeq" id="WP_119411135.1">
    <property type="nucleotide sequence ID" value="NZ_CP032869.1"/>
</dbReference>
<feature type="transmembrane region" description="Helical" evidence="1">
    <location>
        <begin position="20"/>
        <end position="46"/>
    </location>
</feature>
<dbReference type="AlphaFoldDB" id="A0A494VT29"/>
<sequence length="87" mass="9938">METPVQTSQRTININKPGYILFSLISIVFLFRHDISQATVFAGLALVFDPFNPQMPFQKRPLFQKVWLIAHLTIVIALFTIMVTSSK</sequence>
<gene>
    <name evidence="2" type="ORF">HYN43_020740</name>
</gene>
<dbReference type="Proteomes" id="UP000270046">
    <property type="component" value="Chromosome"/>
</dbReference>
<name>A0A494VT29_9SPHI</name>
<feature type="transmembrane region" description="Helical" evidence="1">
    <location>
        <begin position="66"/>
        <end position="84"/>
    </location>
</feature>
<keyword evidence="3" id="KW-1185">Reference proteome</keyword>
<proteinExistence type="predicted"/>
<keyword evidence="1" id="KW-1133">Transmembrane helix</keyword>
<keyword evidence="1" id="KW-0812">Transmembrane</keyword>
<evidence type="ECO:0000313" key="2">
    <source>
        <dbReference type="EMBL" id="AYL97569.1"/>
    </source>
</evidence>
<evidence type="ECO:0000313" key="3">
    <source>
        <dbReference type="Proteomes" id="UP000270046"/>
    </source>
</evidence>
<evidence type="ECO:0000256" key="1">
    <source>
        <dbReference type="SAM" id="Phobius"/>
    </source>
</evidence>
<reference evidence="2 3" key="1">
    <citation type="submission" date="2018-10" db="EMBL/GenBank/DDBJ databases">
        <title>Genome sequencing of Mucilaginibacter sp. HYN0043.</title>
        <authorList>
            <person name="Kim M."/>
            <person name="Yi H."/>
        </authorList>
    </citation>
    <scope>NUCLEOTIDE SEQUENCE [LARGE SCALE GENOMIC DNA]</scope>
    <source>
        <strain evidence="2 3">HYN0043</strain>
    </source>
</reference>